<gene>
    <name evidence="1" type="ORF">PACLA_8A063130</name>
</gene>
<evidence type="ECO:0000313" key="2">
    <source>
        <dbReference type="Proteomes" id="UP001152795"/>
    </source>
</evidence>
<dbReference type="AlphaFoldDB" id="A0A7D9DE86"/>
<accession>A0A7D9DE86</accession>
<reference evidence="1" key="1">
    <citation type="submission" date="2020-04" db="EMBL/GenBank/DDBJ databases">
        <authorList>
            <person name="Alioto T."/>
            <person name="Alioto T."/>
            <person name="Gomez Garrido J."/>
        </authorList>
    </citation>
    <scope>NUCLEOTIDE SEQUENCE</scope>
    <source>
        <strain evidence="1">A484AB</strain>
    </source>
</reference>
<evidence type="ECO:0000313" key="1">
    <source>
        <dbReference type="EMBL" id="CAB3983628.1"/>
    </source>
</evidence>
<comment type="caution">
    <text evidence="1">The sequence shown here is derived from an EMBL/GenBank/DDBJ whole genome shotgun (WGS) entry which is preliminary data.</text>
</comment>
<dbReference type="EMBL" id="CACRXK020000636">
    <property type="protein sequence ID" value="CAB3983628.1"/>
    <property type="molecule type" value="Genomic_DNA"/>
</dbReference>
<sequence length="144" mass="16618">MQHLKWFILAVFATVVAEGRYIRPVRELKVPNWIDFRKGETSVDTHIPPAAPLYEVFAKPKRDDLVENGDLVEDKRNKNRRVVTVFNPLRIGSFAKFKDEIKRGCRPRPGSAWCTGKREILEDKETVNTDEITVTLPEELSLQN</sequence>
<organism evidence="1 2">
    <name type="scientific">Paramuricea clavata</name>
    <name type="common">Red gorgonian</name>
    <name type="synonym">Violescent sea-whip</name>
    <dbReference type="NCBI Taxonomy" id="317549"/>
    <lineage>
        <taxon>Eukaryota</taxon>
        <taxon>Metazoa</taxon>
        <taxon>Cnidaria</taxon>
        <taxon>Anthozoa</taxon>
        <taxon>Octocorallia</taxon>
        <taxon>Malacalcyonacea</taxon>
        <taxon>Plexauridae</taxon>
        <taxon>Paramuricea</taxon>
    </lineage>
</organism>
<protein>
    <submittedName>
        <fullName evidence="1">Uncharacterized protein</fullName>
    </submittedName>
</protein>
<dbReference type="Proteomes" id="UP001152795">
    <property type="component" value="Unassembled WGS sequence"/>
</dbReference>
<keyword evidence="2" id="KW-1185">Reference proteome</keyword>
<proteinExistence type="predicted"/>
<name>A0A7D9DE86_PARCT</name>